<evidence type="ECO:0000256" key="4">
    <source>
        <dbReference type="ARBA" id="ARBA00022801"/>
    </source>
</evidence>
<dbReference type="AlphaFoldDB" id="A0A6M1RNB8"/>
<comment type="subcellular location">
    <subcellularLocation>
        <location evidence="6">Cytoplasm</location>
    </subcellularLocation>
</comment>
<dbReference type="Pfam" id="PF02609">
    <property type="entry name" value="Exonuc_VII_S"/>
    <property type="match status" value="1"/>
</dbReference>
<evidence type="ECO:0000256" key="6">
    <source>
        <dbReference type="HAMAP-Rule" id="MF_00337"/>
    </source>
</evidence>
<name>A0A6M1RNB8_9BACT</name>
<sequence>MAKTPKSDAPAASEELTFEAALGRLESIVEAMEGGQMPLEQMLARYEEGMKLAALCARKLAEAELKVQQLEKAAEGQFRLRPFGPGEPVDEADSREAGPPET</sequence>
<dbReference type="GO" id="GO:0008855">
    <property type="term" value="F:exodeoxyribonuclease VII activity"/>
    <property type="evidence" value="ECO:0007669"/>
    <property type="project" value="UniProtKB-UniRule"/>
</dbReference>
<organism evidence="8 9">
    <name type="scientific">Limisphaera ngatamarikiensis</name>
    <dbReference type="NCBI Taxonomy" id="1324935"/>
    <lineage>
        <taxon>Bacteria</taxon>
        <taxon>Pseudomonadati</taxon>
        <taxon>Verrucomicrobiota</taxon>
        <taxon>Verrucomicrobiia</taxon>
        <taxon>Limisphaerales</taxon>
        <taxon>Limisphaeraceae</taxon>
        <taxon>Limisphaera</taxon>
    </lineage>
</organism>
<comment type="similarity">
    <text evidence="1 6">Belongs to the XseB family.</text>
</comment>
<dbReference type="SUPFAM" id="SSF116842">
    <property type="entry name" value="XseB-like"/>
    <property type="match status" value="1"/>
</dbReference>
<dbReference type="PANTHER" id="PTHR34137:SF1">
    <property type="entry name" value="EXODEOXYRIBONUCLEASE 7 SMALL SUBUNIT"/>
    <property type="match status" value="1"/>
</dbReference>
<proteinExistence type="inferred from homology"/>
<dbReference type="NCBIfam" id="TIGR01280">
    <property type="entry name" value="xseB"/>
    <property type="match status" value="1"/>
</dbReference>
<evidence type="ECO:0000256" key="2">
    <source>
        <dbReference type="ARBA" id="ARBA00022490"/>
    </source>
</evidence>
<dbReference type="EMBL" id="JAAKYA010000042">
    <property type="protein sequence ID" value="NGO38937.1"/>
    <property type="molecule type" value="Genomic_DNA"/>
</dbReference>
<feature type="region of interest" description="Disordered" evidence="7">
    <location>
        <begin position="74"/>
        <end position="102"/>
    </location>
</feature>
<dbReference type="HAMAP" id="MF_00337">
    <property type="entry name" value="Exonuc_7_S"/>
    <property type="match status" value="1"/>
</dbReference>
<evidence type="ECO:0000256" key="5">
    <source>
        <dbReference type="ARBA" id="ARBA00022839"/>
    </source>
</evidence>
<dbReference type="Gene3D" id="1.10.287.1040">
    <property type="entry name" value="Exonuclease VII, small subunit"/>
    <property type="match status" value="1"/>
</dbReference>
<feature type="compositionally biased region" description="Basic and acidic residues" evidence="7">
    <location>
        <begin position="92"/>
        <end position="102"/>
    </location>
</feature>
<reference evidence="8 9" key="1">
    <citation type="submission" date="2020-02" db="EMBL/GenBank/DDBJ databases">
        <title>Draft genome sequence of Limisphaera ngatamarikiensis NGM72.4T, a thermophilic Verrucomicrobia grouped in subdivision 3.</title>
        <authorList>
            <person name="Carere C.R."/>
            <person name="Steen J."/>
            <person name="Hugenholtz P."/>
            <person name="Stott M.B."/>
        </authorList>
    </citation>
    <scope>NUCLEOTIDE SEQUENCE [LARGE SCALE GENOMIC DNA]</scope>
    <source>
        <strain evidence="8 9">NGM72.4</strain>
    </source>
</reference>
<dbReference type="RefSeq" id="WP_165106678.1">
    <property type="nucleotide sequence ID" value="NZ_JAAKYA010000042.1"/>
</dbReference>
<evidence type="ECO:0000256" key="1">
    <source>
        <dbReference type="ARBA" id="ARBA00009998"/>
    </source>
</evidence>
<evidence type="ECO:0000256" key="7">
    <source>
        <dbReference type="SAM" id="MobiDB-lite"/>
    </source>
</evidence>
<dbReference type="InterPro" id="IPR003761">
    <property type="entry name" value="Exonuc_VII_S"/>
</dbReference>
<keyword evidence="2 6" id="KW-0963">Cytoplasm</keyword>
<evidence type="ECO:0000256" key="3">
    <source>
        <dbReference type="ARBA" id="ARBA00022722"/>
    </source>
</evidence>
<comment type="function">
    <text evidence="6">Bidirectionally degrades single-stranded DNA into large acid-insoluble oligonucleotides, which are then degraded further into small acid-soluble oligonucleotides.</text>
</comment>
<evidence type="ECO:0000313" key="9">
    <source>
        <dbReference type="Proteomes" id="UP000477311"/>
    </source>
</evidence>
<keyword evidence="4 6" id="KW-0378">Hydrolase</keyword>
<accession>A0A6M1RNB8</accession>
<keyword evidence="3 6" id="KW-0540">Nuclease</keyword>
<dbReference type="GO" id="GO:0005829">
    <property type="term" value="C:cytosol"/>
    <property type="evidence" value="ECO:0007669"/>
    <property type="project" value="TreeGrafter"/>
</dbReference>
<evidence type="ECO:0000313" key="8">
    <source>
        <dbReference type="EMBL" id="NGO38937.1"/>
    </source>
</evidence>
<gene>
    <name evidence="6 8" type="primary">xseB</name>
    <name evidence="8" type="ORF">G4L39_05945</name>
</gene>
<keyword evidence="9" id="KW-1185">Reference proteome</keyword>
<dbReference type="GO" id="GO:0009318">
    <property type="term" value="C:exodeoxyribonuclease VII complex"/>
    <property type="evidence" value="ECO:0007669"/>
    <property type="project" value="UniProtKB-UniRule"/>
</dbReference>
<protein>
    <recommendedName>
        <fullName evidence="6">Exodeoxyribonuclease 7 small subunit</fullName>
        <ecNumber evidence="6">3.1.11.6</ecNumber>
    </recommendedName>
    <alternativeName>
        <fullName evidence="6">Exodeoxyribonuclease VII small subunit</fullName>
        <shortName evidence="6">Exonuclease VII small subunit</shortName>
    </alternativeName>
</protein>
<dbReference type="GO" id="GO:0006308">
    <property type="term" value="P:DNA catabolic process"/>
    <property type="evidence" value="ECO:0007669"/>
    <property type="project" value="UniProtKB-UniRule"/>
</dbReference>
<keyword evidence="5 6" id="KW-0269">Exonuclease</keyword>
<dbReference type="PANTHER" id="PTHR34137">
    <property type="entry name" value="EXODEOXYRIBONUCLEASE 7 SMALL SUBUNIT"/>
    <property type="match status" value="1"/>
</dbReference>
<dbReference type="EC" id="3.1.11.6" evidence="6"/>
<dbReference type="InterPro" id="IPR037004">
    <property type="entry name" value="Exonuc_VII_ssu_sf"/>
</dbReference>
<comment type="caution">
    <text evidence="8">The sequence shown here is derived from an EMBL/GenBank/DDBJ whole genome shotgun (WGS) entry which is preliminary data.</text>
</comment>
<dbReference type="Proteomes" id="UP000477311">
    <property type="component" value="Unassembled WGS sequence"/>
</dbReference>
<comment type="catalytic activity">
    <reaction evidence="6">
        <text>Exonucleolytic cleavage in either 5'- to 3'- or 3'- to 5'-direction to yield nucleoside 5'-phosphates.</text>
        <dbReference type="EC" id="3.1.11.6"/>
    </reaction>
</comment>
<comment type="subunit">
    <text evidence="6">Heterooligomer composed of large and small subunits.</text>
</comment>